<evidence type="ECO:0000313" key="6">
    <source>
        <dbReference type="Proteomes" id="UP001500575"/>
    </source>
</evidence>
<feature type="compositionally biased region" description="Low complexity" evidence="4">
    <location>
        <begin position="121"/>
        <end position="132"/>
    </location>
</feature>
<dbReference type="Gene3D" id="2.40.50.140">
    <property type="entry name" value="Nucleic acid-binding proteins"/>
    <property type="match status" value="1"/>
</dbReference>
<evidence type="ECO:0000256" key="1">
    <source>
        <dbReference type="ARBA" id="ARBA00023125"/>
    </source>
</evidence>
<protein>
    <recommendedName>
        <fullName evidence="2 3">Single-stranded DNA-binding protein</fullName>
    </recommendedName>
</protein>
<dbReference type="PROSITE" id="PS50935">
    <property type="entry name" value="SSB"/>
    <property type="match status" value="1"/>
</dbReference>
<reference evidence="5 6" key="1">
    <citation type="journal article" date="2019" name="Int. J. Syst. Evol. Microbiol.">
        <title>The Global Catalogue of Microorganisms (GCM) 10K type strain sequencing project: providing services to taxonomists for standard genome sequencing and annotation.</title>
        <authorList>
            <consortium name="The Broad Institute Genomics Platform"/>
            <consortium name="The Broad Institute Genome Sequencing Center for Infectious Disease"/>
            <person name="Wu L."/>
            <person name="Ma J."/>
        </authorList>
    </citation>
    <scope>NUCLEOTIDE SEQUENCE [LARGE SCALE GENOMIC DNA]</scope>
    <source>
        <strain evidence="5 6">JCM 16021</strain>
    </source>
</reference>
<keyword evidence="1 2" id="KW-0238">DNA-binding</keyword>
<comment type="caution">
    <text evidence="5">The sequence shown here is derived from an EMBL/GenBank/DDBJ whole genome shotgun (WGS) entry which is preliminary data.</text>
</comment>
<organism evidence="5 6">
    <name type="scientific">Nocardioides bigeumensis</name>
    <dbReference type="NCBI Taxonomy" id="433657"/>
    <lineage>
        <taxon>Bacteria</taxon>
        <taxon>Bacillati</taxon>
        <taxon>Actinomycetota</taxon>
        <taxon>Actinomycetes</taxon>
        <taxon>Propionibacteriales</taxon>
        <taxon>Nocardioidaceae</taxon>
        <taxon>Nocardioides</taxon>
    </lineage>
</organism>
<proteinExistence type="predicted"/>
<dbReference type="SUPFAM" id="SSF50249">
    <property type="entry name" value="Nucleic acid-binding proteins"/>
    <property type="match status" value="1"/>
</dbReference>
<dbReference type="PIRSF" id="PIRSF002070">
    <property type="entry name" value="SSB"/>
    <property type="match status" value="1"/>
</dbReference>
<dbReference type="RefSeq" id="WP_344301903.1">
    <property type="nucleotide sequence ID" value="NZ_BAAAQQ010000002.1"/>
</dbReference>
<sequence length="148" mass="16192">MHETLITLQGYVGGDVRIRSAGDTEVATFRVACTPRRWSRRDQSWVDAPTQWYAVNCWRALAHHVDRSVRRGDPVVVHGRLSPNAWTNSEGVEVVTYEVEAQFVGHDLNRGTTSFTKRVRQAPAQGDAGAPAAPQPGTPVDLSDTAAA</sequence>
<dbReference type="Pfam" id="PF00436">
    <property type="entry name" value="SSB"/>
    <property type="match status" value="1"/>
</dbReference>
<dbReference type="EMBL" id="BAAAQQ010000002">
    <property type="protein sequence ID" value="GAA2114971.1"/>
    <property type="molecule type" value="Genomic_DNA"/>
</dbReference>
<dbReference type="CDD" id="cd04496">
    <property type="entry name" value="SSB_OBF"/>
    <property type="match status" value="1"/>
</dbReference>
<evidence type="ECO:0000256" key="3">
    <source>
        <dbReference type="RuleBase" id="RU000524"/>
    </source>
</evidence>
<dbReference type="InterPro" id="IPR012340">
    <property type="entry name" value="NA-bd_OB-fold"/>
</dbReference>
<name>A0ABN2XSD4_9ACTN</name>
<dbReference type="Proteomes" id="UP001500575">
    <property type="component" value="Unassembled WGS sequence"/>
</dbReference>
<accession>A0ABN2XSD4</accession>
<evidence type="ECO:0000256" key="2">
    <source>
        <dbReference type="PIRNR" id="PIRNR002070"/>
    </source>
</evidence>
<keyword evidence="6" id="KW-1185">Reference proteome</keyword>
<dbReference type="InterPro" id="IPR000424">
    <property type="entry name" value="Primosome_PriB/ssb"/>
</dbReference>
<gene>
    <name evidence="5" type="ORF">GCM10009843_03800</name>
</gene>
<evidence type="ECO:0000313" key="5">
    <source>
        <dbReference type="EMBL" id="GAA2114971.1"/>
    </source>
</evidence>
<evidence type="ECO:0000256" key="4">
    <source>
        <dbReference type="SAM" id="MobiDB-lite"/>
    </source>
</evidence>
<dbReference type="NCBIfam" id="TIGR00621">
    <property type="entry name" value="ssb"/>
    <property type="match status" value="1"/>
</dbReference>
<feature type="region of interest" description="Disordered" evidence="4">
    <location>
        <begin position="120"/>
        <end position="148"/>
    </location>
</feature>
<dbReference type="InterPro" id="IPR011344">
    <property type="entry name" value="ssDNA-bd"/>
</dbReference>